<name>A0AAW2Z0R4_9EUKA</name>
<dbReference type="InterPro" id="IPR007892">
    <property type="entry name" value="CHASE4"/>
</dbReference>
<feature type="domain" description="CHASE4" evidence="2">
    <location>
        <begin position="23"/>
        <end position="154"/>
    </location>
</feature>
<organism evidence="3 4">
    <name type="scientific">Acrasis kona</name>
    <dbReference type="NCBI Taxonomy" id="1008807"/>
    <lineage>
        <taxon>Eukaryota</taxon>
        <taxon>Discoba</taxon>
        <taxon>Heterolobosea</taxon>
        <taxon>Tetramitia</taxon>
        <taxon>Eutetramitia</taxon>
        <taxon>Acrasidae</taxon>
        <taxon>Acrasis</taxon>
    </lineage>
</organism>
<accession>A0AAW2Z0R4</accession>
<feature type="signal peptide" evidence="1">
    <location>
        <begin position="1"/>
        <end position="17"/>
    </location>
</feature>
<evidence type="ECO:0000256" key="1">
    <source>
        <dbReference type="SAM" id="SignalP"/>
    </source>
</evidence>
<dbReference type="Proteomes" id="UP001431209">
    <property type="component" value="Unassembled WGS sequence"/>
</dbReference>
<evidence type="ECO:0000313" key="4">
    <source>
        <dbReference type="Proteomes" id="UP001431209"/>
    </source>
</evidence>
<comment type="caution">
    <text evidence="3">The sequence shown here is derived from an EMBL/GenBank/DDBJ whole genome shotgun (WGS) entry which is preliminary data.</text>
</comment>
<dbReference type="Pfam" id="PF05228">
    <property type="entry name" value="CHASE4"/>
    <property type="match status" value="2"/>
</dbReference>
<keyword evidence="1" id="KW-0732">Signal</keyword>
<reference evidence="3 4" key="1">
    <citation type="submission" date="2024-03" db="EMBL/GenBank/DDBJ databases">
        <title>The Acrasis kona genome and developmental transcriptomes reveal deep origins of eukaryotic multicellular pathways.</title>
        <authorList>
            <person name="Sheikh S."/>
            <person name="Fu C.-J."/>
            <person name="Brown M.W."/>
            <person name="Baldauf S.L."/>
        </authorList>
    </citation>
    <scope>NUCLEOTIDE SEQUENCE [LARGE SCALE GENOMIC DNA]</scope>
    <source>
        <strain evidence="3 4">ATCC MYA-3509</strain>
    </source>
</reference>
<feature type="chain" id="PRO_5043452981" evidence="1">
    <location>
        <begin position="18"/>
        <end position="331"/>
    </location>
</feature>
<keyword evidence="4" id="KW-1185">Reference proteome</keyword>
<feature type="domain" description="CHASE4" evidence="2">
    <location>
        <begin position="163"/>
        <end position="296"/>
    </location>
</feature>
<gene>
    <name evidence="3" type="ORF">AKO1_014908</name>
</gene>
<proteinExistence type="predicted"/>
<dbReference type="EMBL" id="JAOPGA020000923">
    <property type="protein sequence ID" value="KAL0483020.1"/>
    <property type="molecule type" value="Genomic_DNA"/>
</dbReference>
<evidence type="ECO:0000259" key="2">
    <source>
        <dbReference type="Pfam" id="PF05228"/>
    </source>
</evidence>
<dbReference type="AlphaFoldDB" id="A0AAW2Z0R4"/>
<protein>
    <submittedName>
        <fullName evidence="3">Uroporphyrinogen decarboxylase</fullName>
    </submittedName>
</protein>
<evidence type="ECO:0000313" key="3">
    <source>
        <dbReference type="EMBL" id="KAL0483020.1"/>
    </source>
</evidence>
<sequence length="331" mass="37228">MNKFLFIQVLVVVATFAQVPPEFKNFQISLVNYASWDDSYQLMTLGNVKSFVDLNLFPSSVAALPANFIGYYYLNGTSLFTLGYDITPSPVPAQIPSFFESLNSSVINTLNQSMTARYAAYIPYNNKTLMVIGAPILKTDNSGPSAGYIVFGLYQDLLPSYLQYFTGLAVNFAVWDPSYDLMNNGSPTEVENFMSRNFQYYTLRNFELNFMAYYYPNGNILFRIGFDLTSGQLFTTLSLPMLMLNPPNTLLESMKNSKYRYYSTTQYRGRAVDVVGAPITKASGQDTNGFLLFGKFQNTTTPLQPDNSSPSTRALGMTQLLIMICLYMIFL</sequence>